<dbReference type="EMBL" id="FLUO01000001">
    <property type="protein sequence ID" value="SBW08042.1"/>
    <property type="molecule type" value="Genomic_DNA"/>
</dbReference>
<dbReference type="Gene3D" id="3.30.559.30">
    <property type="entry name" value="Nonribosomal peptide synthetase, condensation domain"/>
    <property type="match status" value="1"/>
</dbReference>
<gene>
    <name evidence="1" type="ORF">KL86APRO_12327</name>
</gene>
<accession>A0A212K8S3</accession>
<dbReference type="AlphaFoldDB" id="A0A212K8S3"/>
<protein>
    <submittedName>
        <fullName evidence="1">Uncharacterized protein</fullName>
    </submittedName>
</protein>
<evidence type="ECO:0000313" key="1">
    <source>
        <dbReference type="EMBL" id="SBW08042.1"/>
    </source>
</evidence>
<name>A0A212K8S3_9PROT</name>
<reference evidence="1" key="1">
    <citation type="submission" date="2016-04" db="EMBL/GenBank/DDBJ databases">
        <authorList>
            <person name="Evans L.H."/>
            <person name="Alamgir A."/>
            <person name="Owens N."/>
            <person name="Weber N.D."/>
            <person name="Virtaneva K."/>
            <person name="Barbian K."/>
            <person name="Babar A."/>
            <person name="Rosenke K."/>
        </authorList>
    </citation>
    <scope>NUCLEOTIDE SEQUENCE</scope>
    <source>
        <strain evidence="1">86</strain>
    </source>
</reference>
<sequence>MSPATYTVSLPAETADRLADVAAAQGLSPDEAIAAAIADYLCAWEDHAADLAADERVELPWLKKP</sequence>
<organism evidence="1">
    <name type="scientific">uncultured Alphaproteobacteria bacterium</name>
    <dbReference type="NCBI Taxonomy" id="91750"/>
    <lineage>
        <taxon>Bacteria</taxon>
        <taxon>Pseudomonadati</taxon>
        <taxon>Pseudomonadota</taxon>
        <taxon>Alphaproteobacteria</taxon>
        <taxon>environmental samples</taxon>
    </lineage>
</organism>
<proteinExistence type="predicted"/>